<evidence type="ECO:0000256" key="9">
    <source>
        <dbReference type="RuleBase" id="RU369079"/>
    </source>
</evidence>
<evidence type="ECO:0000256" key="4">
    <source>
        <dbReference type="ARBA" id="ARBA00022519"/>
    </source>
</evidence>
<evidence type="ECO:0000256" key="1">
    <source>
        <dbReference type="ARBA" id="ARBA00004429"/>
    </source>
</evidence>
<gene>
    <name evidence="12" type="ORF">KPSA1_03503</name>
</gene>
<evidence type="ECO:0000259" key="11">
    <source>
        <dbReference type="Pfam" id="PF04290"/>
    </source>
</evidence>
<feature type="region of interest" description="Disordered" evidence="10">
    <location>
        <begin position="1"/>
        <end position="34"/>
    </location>
</feature>
<feature type="compositionally biased region" description="Polar residues" evidence="10">
    <location>
        <begin position="23"/>
        <end position="34"/>
    </location>
</feature>
<evidence type="ECO:0000256" key="10">
    <source>
        <dbReference type="SAM" id="MobiDB-lite"/>
    </source>
</evidence>
<name>A0A2V0QAH3_PSESF</name>
<evidence type="ECO:0000313" key="12">
    <source>
        <dbReference type="EMBL" id="GBH10093.1"/>
    </source>
</evidence>
<keyword evidence="7 9" id="KW-0472">Membrane</keyword>
<feature type="transmembrane region" description="Helical" evidence="9">
    <location>
        <begin position="152"/>
        <end position="173"/>
    </location>
</feature>
<proteinExistence type="inferred from homology"/>
<keyword evidence="2 9" id="KW-0813">Transport</keyword>
<dbReference type="Pfam" id="PF04290">
    <property type="entry name" value="DctQ"/>
    <property type="match status" value="1"/>
</dbReference>
<keyword evidence="3" id="KW-1003">Cell membrane</keyword>
<feature type="transmembrane region" description="Helical" evidence="9">
    <location>
        <begin position="40"/>
        <end position="60"/>
    </location>
</feature>
<protein>
    <recommendedName>
        <fullName evidence="9">TRAP transporter small permease protein</fullName>
    </recommendedName>
</protein>
<dbReference type="EMBL" id="BGJZ01000170">
    <property type="protein sequence ID" value="GBH10093.1"/>
    <property type="molecule type" value="Genomic_DNA"/>
</dbReference>
<sequence>MARSGAKRSSASYAATRRASDAMSISQHPDHSPSSWPERCLAVVGSLMFAITFLAILTGVLSRYFNLHGFEWSFEIATIGFVWVTFIGTVIAEIRHENVRFHGLVKLLPAPLQKALDAFASVALLGISVWLLCSGSAFIARTGWMPTPVLRWPAGLGSLALISAATMLALLAVMRLTRLVRNGVRP</sequence>
<keyword evidence="5 9" id="KW-0812">Transmembrane</keyword>
<evidence type="ECO:0000256" key="6">
    <source>
        <dbReference type="ARBA" id="ARBA00022989"/>
    </source>
</evidence>
<keyword evidence="4 9" id="KW-0997">Cell inner membrane</keyword>
<comment type="subunit">
    <text evidence="9">The complex comprises the extracytoplasmic solute receptor protein and the two transmembrane proteins.</text>
</comment>
<reference evidence="12 13" key="1">
    <citation type="submission" date="2018-04" db="EMBL/GenBank/DDBJ databases">
        <title>Draft genome sequence of Pseudomonas syringae pv. actinidiae biovar 1 strains isolated from kiwifruit in Kagawa prefecture.</title>
        <authorList>
            <person name="Tabuchi M."/>
            <person name="Saito M."/>
            <person name="Fujiwara S."/>
            <person name="Sasa N."/>
            <person name="Akimitsu K."/>
            <person name="Gomi K."/>
            <person name="Konishi-Sugita S."/>
            <person name="Hamano K."/>
            <person name="Kataoka I."/>
        </authorList>
    </citation>
    <scope>NUCLEOTIDE SEQUENCE [LARGE SCALE GENOMIC DNA]</scope>
    <source>
        <strain evidence="12 13">MAFF212206</strain>
    </source>
</reference>
<evidence type="ECO:0000256" key="8">
    <source>
        <dbReference type="ARBA" id="ARBA00038436"/>
    </source>
</evidence>
<comment type="caution">
    <text evidence="12">The sequence shown here is derived from an EMBL/GenBank/DDBJ whole genome shotgun (WGS) entry which is preliminary data.</text>
</comment>
<evidence type="ECO:0000256" key="3">
    <source>
        <dbReference type="ARBA" id="ARBA00022475"/>
    </source>
</evidence>
<dbReference type="Proteomes" id="UP000247480">
    <property type="component" value="Unassembled WGS sequence"/>
</dbReference>
<feature type="compositionally biased region" description="Low complexity" evidence="10">
    <location>
        <begin position="7"/>
        <end position="17"/>
    </location>
</feature>
<dbReference type="PANTHER" id="PTHR35011:SF2">
    <property type="entry name" value="2,3-DIKETO-L-GULONATE TRAP TRANSPORTER SMALL PERMEASE PROTEIN YIAM"/>
    <property type="match status" value="1"/>
</dbReference>
<comment type="subcellular location">
    <subcellularLocation>
        <location evidence="1 9">Cell inner membrane</location>
        <topology evidence="1 9">Multi-pass membrane protein</topology>
    </subcellularLocation>
</comment>
<evidence type="ECO:0000313" key="13">
    <source>
        <dbReference type="Proteomes" id="UP000247480"/>
    </source>
</evidence>
<feature type="transmembrane region" description="Helical" evidence="9">
    <location>
        <begin position="72"/>
        <end position="94"/>
    </location>
</feature>
<dbReference type="GO" id="GO:0015740">
    <property type="term" value="P:C4-dicarboxylate transport"/>
    <property type="evidence" value="ECO:0007669"/>
    <property type="project" value="TreeGrafter"/>
</dbReference>
<keyword evidence="6 9" id="KW-1133">Transmembrane helix</keyword>
<dbReference type="PANTHER" id="PTHR35011">
    <property type="entry name" value="2,3-DIKETO-L-GULONATE TRAP TRANSPORTER SMALL PERMEASE PROTEIN YIAM"/>
    <property type="match status" value="1"/>
</dbReference>
<accession>A0A2V0QAH3</accession>
<evidence type="ECO:0000256" key="2">
    <source>
        <dbReference type="ARBA" id="ARBA00022448"/>
    </source>
</evidence>
<dbReference type="InterPro" id="IPR055348">
    <property type="entry name" value="DctQ"/>
</dbReference>
<feature type="transmembrane region" description="Helical" evidence="9">
    <location>
        <begin position="115"/>
        <end position="140"/>
    </location>
</feature>
<comment type="similarity">
    <text evidence="8 9">Belongs to the TRAP transporter small permease family.</text>
</comment>
<dbReference type="GO" id="GO:0022857">
    <property type="term" value="F:transmembrane transporter activity"/>
    <property type="evidence" value="ECO:0007669"/>
    <property type="project" value="UniProtKB-UniRule"/>
</dbReference>
<feature type="domain" description="Tripartite ATP-independent periplasmic transporters DctQ component" evidence="11">
    <location>
        <begin position="53"/>
        <end position="181"/>
    </location>
</feature>
<dbReference type="AlphaFoldDB" id="A0A2V0QAH3"/>
<dbReference type="GO" id="GO:0005886">
    <property type="term" value="C:plasma membrane"/>
    <property type="evidence" value="ECO:0007669"/>
    <property type="project" value="UniProtKB-SubCell"/>
</dbReference>
<organism evidence="12 13">
    <name type="scientific">Pseudomonas syringae pv. actinidiae</name>
    <dbReference type="NCBI Taxonomy" id="103796"/>
    <lineage>
        <taxon>Bacteria</taxon>
        <taxon>Pseudomonadati</taxon>
        <taxon>Pseudomonadota</taxon>
        <taxon>Gammaproteobacteria</taxon>
        <taxon>Pseudomonadales</taxon>
        <taxon>Pseudomonadaceae</taxon>
        <taxon>Pseudomonas</taxon>
        <taxon>Pseudomonas syringae</taxon>
    </lineage>
</organism>
<evidence type="ECO:0000256" key="7">
    <source>
        <dbReference type="ARBA" id="ARBA00023136"/>
    </source>
</evidence>
<dbReference type="InterPro" id="IPR007387">
    <property type="entry name" value="TRAP_DctQ"/>
</dbReference>
<comment type="function">
    <text evidence="9">Part of the tripartite ATP-independent periplasmic (TRAP) transport system.</text>
</comment>
<evidence type="ECO:0000256" key="5">
    <source>
        <dbReference type="ARBA" id="ARBA00022692"/>
    </source>
</evidence>